<proteinExistence type="predicted"/>
<keyword evidence="3" id="KW-1185">Reference proteome</keyword>
<sequence length="98" mass="11233">MKIARFNFKVFFAATIICCILTFVTLLAAAARDEGTGGNGLIVVTLEKLYYIFRFPTHTLFFWLMDGSMFLIGLLINCLFYGFIIERIFSLRKEDDAN</sequence>
<accession>A0ABV3ZB57</accession>
<protein>
    <submittedName>
        <fullName evidence="2">Uncharacterized protein</fullName>
    </submittedName>
</protein>
<evidence type="ECO:0000313" key="3">
    <source>
        <dbReference type="Proteomes" id="UP001560573"/>
    </source>
</evidence>
<gene>
    <name evidence="2" type="ORF">QTN47_06300</name>
</gene>
<dbReference type="Proteomes" id="UP001560573">
    <property type="component" value="Unassembled WGS sequence"/>
</dbReference>
<feature type="transmembrane region" description="Helical" evidence="1">
    <location>
        <begin position="60"/>
        <end position="84"/>
    </location>
</feature>
<organism evidence="2 3">
    <name type="scientific">Danxiaibacter flavus</name>
    <dbReference type="NCBI Taxonomy" id="3049108"/>
    <lineage>
        <taxon>Bacteria</taxon>
        <taxon>Pseudomonadati</taxon>
        <taxon>Bacteroidota</taxon>
        <taxon>Chitinophagia</taxon>
        <taxon>Chitinophagales</taxon>
        <taxon>Chitinophagaceae</taxon>
        <taxon>Danxiaibacter</taxon>
    </lineage>
</organism>
<evidence type="ECO:0000313" key="2">
    <source>
        <dbReference type="EMBL" id="MEX6687096.1"/>
    </source>
</evidence>
<keyword evidence="1" id="KW-1133">Transmembrane helix</keyword>
<evidence type="ECO:0000256" key="1">
    <source>
        <dbReference type="SAM" id="Phobius"/>
    </source>
</evidence>
<name>A0ABV3ZB57_9BACT</name>
<keyword evidence="1" id="KW-0472">Membrane</keyword>
<dbReference type="RefSeq" id="WP_369328500.1">
    <property type="nucleotide sequence ID" value="NZ_JAULBC010000002.1"/>
</dbReference>
<dbReference type="EMBL" id="JAULBC010000002">
    <property type="protein sequence ID" value="MEX6687096.1"/>
    <property type="molecule type" value="Genomic_DNA"/>
</dbReference>
<keyword evidence="1" id="KW-0812">Transmembrane</keyword>
<reference evidence="2 3" key="1">
    <citation type="submission" date="2023-07" db="EMBL/GenBank/DDBJ databases">
        <authorList>
            <person name="Lian W.-H."/>
        </authorList>
    </citation>
    <scope>NUCLEOTIDE SEQUENCE [LARGE SCALE GENOMIC DNA]</scope>
    <source>
        <strain evidence="2 3">SYSU DXS3180</strain>
    </source>
</reference>
<comment type="caution">
    <text evidence="2">The sequence shown here is derived from an EMBL/GenBank/DDBJ whole genome shotgun (WGS) entry which is preliminary data.</text>
</comment>